<evidence type="ECO:0000313" key="2">
    <source>
        <dbReference type="Proteomes" id="UP000657918"/>
    </source>
</evidence>
<reference evidence="1 2" key="1">
    <citation type="submission" date="2020-10" db="EMBL/GenBank/DDBJ databases">
        <title>Plant Genome Project.</title>
        <authorList>
            <person name="Zhang R.-G."/>
        </authorList>
    </citation>
    <scope>NUCLEOTIDE SEQUENCE [LARGE SCALE GENOMIC DNA]</scope>
    <source>
        <strain evidence="1">FAFU-HL-1</strain>
        <tissue evidence="1">Leaf</tissue>
    </source>
</reference>
<proteinExistence type="predicted"/>
<dbReference type="AlphaFoldDB" id="A0A835MF89"/>
<name>A0A835MF89_9ROSI</name>
<dbReference type="OrthoDB" id="1651011at2759"/>
<protein>
    <submittedName>
        <fullName evidence="1">Uncharacterized protein</fullName>
    </submittedName>
</protein>
<organism evidence="1 2">
    <name type="scientific">Salix dunnii</name>
    <dbReference type="NCBI Taxonomy" id="1413687"/>
    <lineage>
        <taxon>Eukaryota</taxon>
        <taxon>Viridiplantae</taxon>
        <taxon>Streptophyta</taxon>
        <taxon>Embryophyta</taxon>
        <taxon>Tracheophyta</taxon>
        <taxon>Spermatophyta</taxon>
        <taxon>Magnoliopsida</taxon>
        <taxon>eudicotyledons</taxon>
        <taxon>Gunneridae</taxon>
        <taxon>Pentapetalae</taxon>
        <taxon>rosids</taxon>
        <taxon>fabids</taxon>
        <taxon>Malpighiales</taxon>
        <taxon>Salicaceae</taxon>
        <taxon>Saliceae</taxon>
        <taxon>Salix</taxon>
    </lineage>
</organism>
<dbReference type="Proteomes" id="UP000657918">
    <property type="component" value="Unassembled WGS sequence"/>
</dbReference>
<gene>
    <name evidence="1" type="ORF">SADUNF_Sadunf19G0059300</name>
</gene>
<keyword evidence="2" id="KW-1185">Reference proteome</keyword>
<comment type="caution">
    <text evidence="1">The sequence shown here is derived from an EMBL/GenBank/DDBJ whole genome shotgun (WGS) entry which is preliminary data.</text>
</comment>
<dbReference type="EMBL" id="JADGMS010000019">
    <property type="protein sequence ID" value="KAF9661354.1"/>
    <property type="molecule type" value="Genomic_DNA"/>
</dbReference>
<evidence type="ECO:0000313" key="1">
    <source>
        <dbReference type="EMBL" id="KAF9661354.1"/>
    </source>
</evidence>
<sequence length="68" mass="8268">MCKNYILNILDNTQYNVQINQECKDIFKCFRKYVQDFKMFDSRIIISEVQELQLILHDTFHGVHNITR</sequence>
<accession>A0A835MF89</accession>